<evidence type="ECO:0000259" key="17">
    <source>
        <dbReference type="PROSITE" id="PS51066"/>
    </source>
</evidence>
<sequence length="271" mass="31027">MPELPEVQTVVDGLQILKDRFIEDVEVYNDNTVKNPNTKSEFENILKGKKVLDVFRRGKYIVFQLDGEYKLITHLRMTGRLVAKEDVISKYTRVRFVFNDGLKLNFNDVRKFGTMSLLHQDEMFKEKGYFNLGPEPLSQDFNKEYLLSKLASSRAIKTIILDQTKIAGLGNIYADECLFLAGINPQRQGKSLTKDEASLLVDKIKLVLENAIEYGGTTFRDYRNSKGESGKFQECLFVYGRKGQLCLSCHNELLHEKIGGRTSVFCPNCQR</sequence>
<keyword evidence="11" id="KW-0234">DNA repair</keyword>
<evidence type="ECO:0000256" key="13">
    <source>
        <dbReference type="ARBA" id="ARBA00023268"/>
    </source>
</evidence>
<dbReference type="GO" id="GO:0003684">
    <property type="term" value="F:damaged DNA binding"/>
    <property type="evidence" value="ECO:0007669"/>
    <property type="project" value="InterPro"/>
</dbReference>
<comment type="catalytic activity">
    <reaction evidence="1">
        <text>Hydrolysis of DNA containing ring-opened 7-methylguanine residues, releasing 2,6-diamino-4-hydroxy-5-(N-methyl)formamidopyrimidine.</text>
        <dbReference type="EC" id="3.2.2.23"/>
    </reaction>
</comment>
<dbReference type="NCBIfam" id="TIGR00577">
    <property type="entry name" value="fpg"/>
    <property type="match status" value="1"/>
</dbReference>
<name>A0AAU8HSX6_9FIRM</name>
<keyword evidence="7 16" id="KW-0863">Zinc-finger</keyword>
<evidence type="ECO:0000256" key="9">
    <source>
        <dbReference type="ARBA" id="ARBA00022833"/>
    </source>
</evidence>
<dbReference type="CDD" id="cd08966">
    <property type="entry name" value="EcFpg-like_N"/>
    <property type="match status" value="1"/>
</dbReference>
<dbReference type="GO" id="GO:0140078">
    <property type="term" value="F:class I DNA-(apurinic or apyrimidinic site) endonuclease activity"/>
    <property type="evidence" value="ECO:0007669"/>
    <property type="project" value="UniProtKB-EC"/>
</dbReference>
<evidence type="ECO:0000313" key="19">
    <source>
        <dbReference type="EMBL" id="XCI28097.1"/>
    </source>
</evidence>
<evidence type="ECO:0000256" key="11">
    <source>
        <dbReference type="ARBA" id="ARBA00023204"/>
    </source>
</evidence>
<dbReference type="Pfam" id="PF06831">
    <property type="entry name" value="H2TH"/>
    <property type="match status" value="1"/>
</dbReference>
<comment type="catalytic activity">
    <reaction evidence="15">
        <text>2'-deoxyribonucleotide-(2'-deoxyribose 5'-phosphate)-2'-deoxyribonucleotide-DNA = a 3'-end 2'-deoxyribonucleotide-(2,3-dehydro-2,3-deoxyribose 5'-phosphate)-DNA + a 5'-end 5'-phospho-2'-deoxyribonucleoside-DNA + H(+)</text>
        <dbReference type="Rhea" id="RHEA:66592"/>
        <dbReference type="Rhea" id="RHEA-COMP:13180"/>
        <dbReference type="Rhea" id="RHEA-COMP:16897"/>
        <dbReference type="Rhea" id="RHEA-COMP:17067"/>
        <dbReference type="ChEBI" id="CHEBI:15378"/>
        <dbReference type="ChEBI" id="CHEBI:136412"/>
        <dbReference type="ChEBI" id="CHEBI:157695"/>
        <dbReference type="ChEBI" id="CHEBI:167181"/>
        <dbReference type="EC" id="4.2.99.18"/>
    </reaction>
</comment>
<evidence type="ECO:0000256" key="8">
    <source>
        <dbReference type="ARBA" id="ARBA00022801"/>
    </source>
</evidence>
<dbReference type="PROSITE" id="PS51066">
    <property type="entry name" value="ZF_FPG_2"/>
    <property type="match status" value="1"/>
</dbReference>
<dbReference type="AlphaFoldDB" id="A0AAU8HSX6"/>
<organism evidence="19">
    <name type="scientific">Proteinivorax hydrogeniformans</name>
    <dbReference type="NCBI Taxonomy" id="1826727"/>
    <lineage>
        <taxon>Bacteria</taxon>
        <taxon>Bacillati</taxon>
        <taxon>Bacillota</taxon>
        <taxon>Clostridia</taxon>
        <taxon>Eubacteriales</taxon>
        <taxon>Proteinivoracaceae</taxon>
        <taxon>Proteinivorax</taxon>
    </lineage>
</organism>
<dbReference type="Pfam" id="PF01149">
    <property type="entry name" value="Fapy_DNA_glyco"/>
    <property type="match status" value="1"/>
</dbReference>
<dbReference type="InterPro" id="IPR020629">
    <property type="entry name" value="FPG_Glyclase"/>
</dbReference>
<dbReference type="PANTHER" id="PTHR22993:SF9">
    <property type="entry name" value="FORMAMIDOPYRIMIDINE-DNA GLYCOSYLASE"/>
    <property type="match status" value="1"/>
</dbReference>
<feature type="domain" description="FPG-type" evidence="17">
    <location>
        <begin position="237"/>
        <end position="271"/>
    </location>
</feature>
<accession>A0AAU8HSX6</accession>
<keyword evidence="14 19" id="KW-0326">Glycosidase</keyword>
<keyword evidence="12" id="KW-0456">Lyase</keyword>
<evidence type="ECO:0000256" key="10">
    <source>
        <dbReference type="ARBA" id="ARBA00023125"/>
    </source>
</evidence>
<dbReference type="InterPro" id="IPR015887">
    <property type="entry name" value="DNA_glyclase_Znf_dom_DNA_BS"/>
</dbReference>
<evidence type="ECO:0000256" key="16">
    <source>
        <dbReference type="PROSITE-ProRule" id="PRU00391"/>
    </source>
</evidence>
<comment type="cofactor">
    <cofactor evidence="2">
        <name>Zn(2+)</name>
        <dbReference type="ChEBI" id="CHEBI:29105"/>
    </cofactor>
</comment>
<dbReference type="EMBL" id="CP159485">
    <property type="protein sequence ID" value="XCI28097.1"/>
    <property type="molecule type" value="Genomic_DNA"/>
</dbReference>
<evidence type="ECO:0000256" key="12">
    <source>
        <dbReference type="ARBA" id="ARBA00023239"/>
    </source>
</evidence>
<reference evidence="19" key="2">
    <citation type="submission" date="2024-06" db="EMBL/GenBank/DDBJ databases">
        <authorList>
            <person name="Petrova K.O."/>
            <person name="Toshchakov S.V."/>
            <person name="Boltjanskaja Y.V."/>
            <person name="Kevbrin V.V."/>
        </authorList>
    </citation>
    <scope>NUCLEOTIDE SEQUENCE</scope>
    <source>
        <strain evidence="19">Z-710</strain>
    </source>
</reference>
<dbReference type="EC" id="3.2.2.23" evidence="19"/>
<dbReference type="GO" id="GO:0008270">
    <property type="term" value="F:zinc ion binding"/>
    <property type="evidence" value="ECO:0007669"/>
    <property type="project" value="UniProtKB-KW"/>
</dbReference>
<keyword evidence="5" id="KW-0479">Metal-binding</keyword>
<keyword evidence="10" id="KW-0238">DNA-binding</keyword>
<dbReference type="InterPro" id="IPR012319">
    <property type="entry name" value="FPG_cat"/>
</dbReference>
<evidence type="ECO:0000259" key="18">
    <source>
        <dbReference type="PROSITE" id="PS51068"/>
    </source>
</evidence>
<evidence type="ECO:0000256" key="5">
    <source>
        <dbReference type="ARBA" id="ARBA00022723"/>
    </source>
</evidence>
<dbReference type="SUPFAM" id="SSF57716">
    <property type="entry name" value="Glucocorticoid receptor-like (DNA-binding domain)"/>
    <property type="match status" value="1"/>
</dbReference>
<evidence type="ECO:0000256" key="3">
    <source>
        <dbReference type="ARBA" id="ARBA00009409"/>
    </source>
</evidence>
<dbReference type="InterPro" id="IPR015886">
    <property type="entry name" value="H2TH_FPG"/>
</dbReference>
<keyword evidence="6" id="KW-0227">DNA damage</keyword>
<dbReference type="InterPro" id="IPR000214">
    <property type="entry name" value="Znf_DNA_glyclase/AP_lyase"/>
</dbReference>
<dbReference type="PROSITE" id="PS51068">
    <property type="entry name" value="FPG_CAT"/>
    <property type="match status" value="1"/>
</dbReference>
<evidence type="ECO:0000256" key="6">
    <source>
        <dbReference type="ARBA" id="ARBA00022763"/>
    </source>
</evidence>
<dbReference type="GO" id="GO:0034039">
    <property type="term" value="F:8-oxo-7,8-dihydroguanine DNA N-glycosylase activity"/>
    <property type="evidence" value="ECO:0007669"/>
    <property type="project" value="TreeGrafter"/>
</dbReference>
<proteinExistence type="inferred from homology"/>
<dbReference type="SUPFAM" id="SSF46946">
    <property type="entry name" value="S13-like H2TH domain"/>
    <property type="match status" value="1"/>
</dbReference>
<dbReference type="Gene3D" id="3.20.190.10">
    <property type="entry name" value="MutM-like, N-terminal"/>
    <property type="match status" value="1"/>
</dbReference>
<protein>
    <submittedName>
        <fullName evidence="19">DNA-formamidopyrimidine glycosylase</fullName>
        <ecNumber evidence="19">3.2.2.23</ecNumber>
    </submittedName>
</protein>
<keyword evidence="9" id="KW-0862">Zinc</keyword>
<dbReference type="NCBIfam" id="NF002211">
    <property type="entry name" value="PRK01103.1"/>
    <property type="match status" value="1"/>
</dbReference>
<dbReference type="InterPro" id="IPR035937">
    <property type="entry name" value="FPG_N"/>
</dbReference>
<dbReference type="GO" id="GO:0003690">
    <property type="term" value="F:double-stranded DNA binding"/>
    <property type="evidence" value="ECO:0007669"/>
    <property type="project" value="UniProtKB-ARBA"/>
</dbReference>
<dbReference type="SMART" id="SM01232">
    <property type="entry name" value="H2TH"/>
    <property type="match status" value="1"/>
</dbReference>
<evidence type="ECO:0000256" key="15">
    <source>
        <dbReference type="ARBA" id="ARBA00044632"/>
    </source>
</evidence>
<dbReference type="PANTHER" id="PTHR22993">
    <property type="entry name" value="FORMAMIDOPYRIMIDINE-DNA GLYCOSYLASE"/>
    <property type="match status" value="1"/>
</dbReference>
<evidence type="ECO:0000256" key="14">
    <source>
        <dbReference type="ARBA" id="ARBA00023295"/>
    </source>
</evidence>
<gene>
    <name evidence="19" type="primary">mutM</name>
    <name evidence="19" type="ORF">PRVXH_002042</name>
</gene>
<comment type="subunit">
    <text evidence="4">Monomer.</text>
</comment>
<evidence type="ECO:0000256" key="1">
    <source>
        <dbReference type="ARBA" id="ARBA00001668"/>
    </source>
</evidence>
<evidence type="ECO:0000256" key="2">
    <source>
        <dbReference type="ARBA" id="ARBA00001947"/>
    </source>
</evidence>
<feature type="domain" description="Formamidopyrimidine-DNA glycosylase catalytic" evidence="18">
    <location>
        <begin position="2"/>
        <end position="113"/>
    </location>
</feature>
<dbReference type="FunFam" id="1.10.8.50:FF:000003">
    <property type="entry name" value="Formamidopyrimidine-DNA glycosylase"/>
    <property type="match status" value="1"/>
</dbReference>
<keyword evidence="8 19" id="KW-0378">Hydrolase</keyword>
<keyword evidence="13" id="KW-0511">Multifunctional enzyme</keyword>
<dbReference type="RefSeq" id="WP_353892674.1">
    <property type="nucleotide sequence ID" value="NZ_CP159485.1"/>
</dbReference>
<dbReference type="PROSITE" id="PS01242">
    <property type="entry name" value="ZF_FPG_1"/>
    <property type="match status" value="1"/>
</dbReference>
<reference evidence="19" key="1">
    <citation type="journal article" date="2018" name="Antonie Van Leeuwenhoek">
        <title>Proteinivorax hydrogeniformans sp. nov., an anaerobic, haloalkaliphilic bacterium fermenting proteinaceous compounds with high hydrogen production.</title>
        <authorList>
            <person name="Boltyanskaya Y."/>
            <person name="Detkova E."/>
            <person name="Pimenov N."/>
            <person name="Kevbrin V."/>
        </authorList>
    </citation>
    <scope>NUCLEOTIDE SEQUENCE</scope>
    <source>
        <strain evidence="19">Z-710</strain>
    </source>
</reference>
<dbReference type="Gene3D" id="1.10.8.50">
    <property type="match status" value="1"/>
</dbReference>
<dbReference type="SMART" id="SM00898">
    <property type="entry name" value="Fapy_DNA_glyco"/>
    <property type="match status" value="1"/>
</dbReference>
<dbReference type="GO" id="GO:0006284">
    <property type="term" value="P:base-excision repair"/>
    <property type="evidence" value="ECO:0007669"/>
    <property type="project" value="InterPro"/>
</dbReference>
<dbReference type="InterPro" id="IPR010979">
    <property type="entry name" value="Ribosomal_uS13-like_H2TH"/>
</dbReference>
<dbReference type="SUPFAM" id="SSF81624">
    <property type="entry name" value="N-terminal domain of MutM-like DNA repair proteins"/>
    <property type="match status" value="1"/>
</dbReference>
<evidence type="ECO:0000256" key="4">
    <source>
        <dbReference type="ARBA" id="ARBA00011245"/>
    </source>
</evidence>
<evidence type="ECO:0000256" key="7">
    <source>
        <dbReference type="ARBA" id="ARBA00022771"/>
    </source>
</evidence>
<comment type="similarity">
    <text evidence="3">Belongs to the FPG family.</text>
</comment>